<keyword evidence="2" id="KW-0808">Transferase</keyword>
<evidence type="ECO:0000313" key="3">
    <source>
        <dbReference type="Proteomes" id="UP000572540"/>
    </source>
</evidence>
<comment type="caution">
    <text evidence="2">The sequence shown here is derived from an EMBL/GenBank/DDBJ whole genome shotgun (WGS) entry which is preliminary data.</text>
</comment>
<gene>
    <name evidence="2" type="ORF">GGD41_004345</name>
</gene>
<dbReference type="InterPro" id="IPR013977">
    <property type="entry name" value="GcvT_C"/>
</dbReference>
<dbReference type="AlphaFoldDB" id="A0A7Y9WAN1"/>
<dbReference type="InterPro" id="IPR028896">
    <property type="entry name" value="GcvT/YgfZ/DmdA"/>
</dbReference>
<dbReference type="EMBL" id="JACCAU010000001">
    <property type="protein sequence ID" value="NYH17117.1"/>
    <property type="molecule type" value="Genomic_DNA"/>
</dbReference>
<name>A0A7Y9WAN1_9BURK</name>
<dbReference type="Pfam" id="PF08669">
    <property type="entry name" value="GCV_T_C"/>
    <property type="match status" value="1"/>
</dbReference>
<accession>A0A7Y9WAN1</accession>
<protein>
    <submittedName>
        <fullName evidence="2">Glycine cleavage system aminomethyltransferase T</fullName>
    </submittedName>
</protein>
<proteinExistence type="predicted"/>
<feature type="domain" description="Aminomethyltransferase C-terminal" evidence="1">
    <location>
        <begin position="2"/>
        <end position="85"/>
    </location>
</feature>
<dbReference type="GO" id="GO:0032259">
    <property type="term" value="P:methylation"/>
    <property type="evidence" value="ECO:0007669"/>
    <property type="project" value="UniProtKB-KW"/>
</dbReference>
<dbReference type="PANTHER" id="PTHR43757:SF2">
    <property type="entry name" value="AMINOMETHYLTRANSFERASE, MITOCHONDRIAL"/>
    <property type="match status" value="1"/>
</dbReference>
<dbReference type="GO" id="GO:0008168">
    <property type="term" value="F:methyltransferase activity"/>
    <property type="evidence" value="ECO:0007669"/>
    <property type="project" value="UniProtKB-KW"/>
</dbReference>
<dbReference type="Gene3D" id="2.40.30.110">
    <property type="entry name" value="Aminomethyltransferase beta-barrel domains"/>
    <property type="match status" value="1"/>
</dbReference>
<sequence length="93" mass="9630">MVVLTADGATDRMLWGGEAILRDGEPVGFVTSAAFGHTLGCPVAMGYVNHPDGVADAAYLTGGTYAIDVAGDLLPATLHLKAPYDPRSERVKG</sequence>
<evidence type="ECO:0000313" key="2">
    <source>
        <dbReference type="EMBL" id="NYH17117.1"/>
    </source>
</evidence>
<organism evidence="2 3">
    <name type="scientific">Paraburkholderia bryophila</name>
    <dbReference type="NCBI Taxonomy" id="420952"/>
    <lineage>
        <taxon>Bacteria</taxon>
        <taxon>Pseudomonadati</taxon>
        <taxon>Pseudomonadota</taxon>
        <taxon>Betaproteobacteria</taxon>
        <taxon>Burkholderiales</taxon>
        <taxon>Burkholderiaceae</taxon>
        <taxon>Paraburkholderia</taxon>
    </lineage>
</organism>
<reference evidence="2 3" key="1">
    <citation type="submission" date="2020-07" db="EMBL/GenBank/DDBJ databases">
        <title>Exploring microbial biodiversity for novel pathways involved in the catabolism of aromatic compounds derived from lignin.</title>
        <authorList>
            <person name="Elkins J."/>
        </authorList>
    </citation>
    <scope>NUCLEOTIDE SEQUENCE [LARGE SCALE GENOMIC DNA]</scope>
    <source>
        <strain evidence="2 3">H2C3B</strain>
    </source>
</reference>
<keyword evidence="2" id="KW-0489">Methyltransferase</keyword>
<evidence type="ECO:0000259" key="1">
    <source>
        <dbReference type="Pfam" id="PF08669"/>
    </source>
</evidence>
<dbReference type="SUPFAM" id="SSF101790">
    <property type="entry name" value="Aminomethyltransferase beta-barrel domain"/>
    <property type="match status" value="1"/>
</dbReference>
<dbReference type="InterPro" id="IPR029043">
    <property type="entry name" value="GcvT/YgfZ_C"/>
</dbReference>
<dbReference type="Proteomes" id="UP000572540">
    <property type="component" value="Unassembled WGS sequence"/>
</dbReference>
<dbReference type="PANTHER" id="PTHR43757">
    <property type="entry name" value="AMINOMETHYLTRANSFERASE"/>
    <property type="match status" value="1"/>
</dbReference>